<dbReference type="Gene3D" id="3.40.1010.10">
    <property type="entry name" value="Cobalt-precorrin-4 Transmethylase, Domain 1"/>
    <property type="match status" value="1"/>
</dbReference>
<evidence type="ECO:0000313" key="8">
    <source>
        <dbReference type="Proteomes" id="UP000265643"/>
    </source>
</evidence>
<dbReference type="InterPro" id="IPR014776">
    <property type="entry name" value="4pyrrole_Mease_sub2"/>
</dbReference>
<evidence type="ECO:0000256" key="5">
    <source>
        <dbReference type="ARBA" id="ARBA00022691"/>
    </source>
</evidence>
<keyword evidence="8" id="KW-1185">Reference proteome</keyword>
<evidence type="ECO:0000256" key="4">
    <source>
        <dbReference type="ARBA" id="ARBA00022679"/>
    </source>
</evidence>
<comment type="pathway">
    <text evidence="1">Cofactor biosynthesis; adenosylcobalamin biosynthesis.</text>
</comment>
<comment type="caution">
    <text evidence="7">The sequence shown here is derived from an EMBL/GenBank/DDBJ whole genome shotgun (WGS) entry which is preliminary data.</text>
</comment>
<protein>
    <submittedName>
        <fullName evidence="7">Bifunctional cobalt-precorrin-7 (C(5))-methyltransferase/cobalt-precorrin-6B (C(15))-methyltransferase</fullName>
    </submittedName>
</protein>
<dbReference type="Gene3D" id="3.40.50.150">
    <property type="entry name" value="Vaccinia Virus protein VP39"/>
    <property type="match status" value="1"/>
</dbReference>
<dbReference type="GO" id="GO:0008276">
    <property type="term" value="F:protein methyltransferase activity"/>
    <property type="evidence" value="ECO:0007669"/>
    <property type="project" value="InterPro"/>
</dbReference>
<dbReference type="AlphaFoldDB" id="A0A391P2K6"/>
<keyword evidence="4 7" id="KW-0808">Transferase</keyword>
<dbReference type="CDD" id="cd02440">
    <property type="entry name" value="AdoMet_MTases"/>
    <property type="match status" value="1"/>
</dbReference>
<dbReference type="InterPro" id="IPR050714">
    <property type="entry name" value="Cobalamin_biosynth_MTase"/>
</dbReference>
<accession>A0A391P2K6</accession>
<dbReference type="CDD" id="cd11644">
    <property type="entry name" value="Precorrin-6Y-MT"/>
    <property type="match status" value="1"/>
</dbReference>
<evidence type="ECO:0000256" key="3">
    <source>
        <dbReference type="ARBA" id="ARBA00022603"/>
    </source>
</evidence>
<feature type="domain" description="Tetrapyrrole methylase" evidence="6">
    <location>
        <begin position="16"/>
        <end position="219"/>
    </location>
</feature>
<dbReference type="RefSeq" id="WP_243112759.1">
    <property type="nucleotide sequence ID" value="NZ_BHGK01000001.1"/>
</dbReference>
<dbReference type="NCBIfam" id="TIGR02467">
    <property type="entry name" value="CbiE"/>
    <property type="match status" value="1"/>
</dbReference>
<sequence length="433" mass="48307">MCEMRQVTRASRQIGLIGIGMGTEEMLTESARTFLADSDCVIGAKRMVEPFRKAGQDGAEHGTDRVWIEEYRKEAIVQILKEHPEYRKVAVLFSGDCGFYSGAKGLNHLLEESGEWVKDEHGAYEVQWFPGISSLQYFCAKIHKSWEDAKIISLHGTEENAIDAILYRKKIFLLLGDTKRSDALCEKLQYYQITEGTIWIGKNLSYPEETIEKKSLKDLEKEDLQGLCVALIERKHPLVRRTGSIADEEFIRGKVPMTKSEVRSLCLAKLNLPEDGILYDIGAGTGSVSVEAAVKGGNRKIYAIEQNPEGVELIRQNARKFYADQIRIIEGKAPEVLKDLEAPTHAFVGGSSGNLREILNCLKGKNPQVKIVMTCISLKTLSEVLELMAENVLVDTEVLQIAVSKAKQVGVHPMMMGQNPIYLISGNLETSRS</sequence>
<dbReference type="InterPro" id="IPR035996">
    <property type="entry name" value="4pyrrol_Methylase_sf"/>
</dbReference>
<name>A0A391P2K6_9FIRM</name>
<dbReference type="InterPro" id="IPR014008">
    <property type="entry name" value="Cbl_synth_MTase_CbiT"/>
</dbReference>
<dbReference type="PANTHER" id="PTHR43182:SF1">
    <property type="entry name" value="COBALT-PRECORRIN-7 C(5)-METHYLTRANSFERASE"/>
    <property type="match status" value="1"/>
</dbReference>
<evidence type="ECO:0000256" key="2">
    <source>
        <dbReference type="ARBA" id="ARBA00022573"/>
    </source>
</evidence>
<dbReference type="InterPro" id="IPR012818">
    <property type="entry name" value="CbiE"/>
</dbReference>
<organism evidence="7 8">
    <name type="scientific">Mediterraneibacter butyricigenes</name>
    <dbReference type="NCBI Taxonomy" id="2316025"/>
    <lineage>
        <taxon>Bacteria</taxon>
        <taxon>Bacillati</taxon>
        <taxon>Bacillota</taxon>
        <taxon>Clostridia</taxon>
        <taxon>Lachnospirales</taxon>
        <taxon>Lachnospiraceae</taxon>
        <taxon>Mediterraneibacter</taxon>
    </lineage>
</organism>
<dbReference type="InterPro" id="IPR014777">
    <property type="entry name" value="4pyrrole_Mease_sub1"/>
</dbReference>
<dbReference type="InterPro" id="IPR029063">
    <property type="entry name" value="SAM-dependent_MTases_sf"/>
</dbReference>
<dbReference type="EMBL" id="BHGK01000001">
    <property type="protein sequence ID" value="GCA67370.1"/>
    <property type="molecule type" value="Genomic_DNA"/>
</dbReference>
<proteinExistence type="predicted"/>
<dbReference type="GO" id="GO:0032259">
    <property type="term" value="P:methylation"/>
    <property type="evidence" value="ECO:0007669"/>
    <property type="project" value="UniProtKB-KW"/>
</dbReference>
<dbReference type="Proteomes" id="UP000265643">
    <property type="component" value="Unassembled WGS sequence"/>
</dbReference>
<reference evidence="8" key="1">
    <citation type="submission" date="2018-09" db="EMBL/GenBank/DDBJ databases">
        <title>Draft Genome Sequence of Mediterraneibacter sp. KCTC 15684.</title>
        <authorList>
            <person name="Kim J.S."/>
            <person name="Han K.I."/>
            <person name="Suh M.K."/>
            <person name="Lee K.C."/>
            <person name="Eom M.K."/>
            <person name="Lee J.H."/>
            <person name="Park S.H."/>
            <person name="Kang S.W."/>
            <person name="Park J.E."/>
            <person name="Oh B.S."/>
            <person name="Yu S.Y."/>
            <person name="Choi S.H."/>
            <person name="Lee D.H."/>
            <person name="Yoon H."/>
            <person name="Kim B."/>
            <person name="Yang S.J."/>
            <person name="Lee J.S."/>
        </authorList>
    </citation>
    <scope>NUCLEOTIDE SEQUENCE [LARGE SCALE GENOMIC DNA]</scope>
    <source>
        <strain evidence="8">KCTC 15684</strain>
    </source>
</reference>
<dbReference type="UniPathway" id="UPA00148"/>
<evidence type="ECO:0000256" key="1">
    <source>
        <dbReference type="ARBA" id="ARBA00004953"/>
    </source>
</evidence>
<dbReference type="SUPFAM" id="SSF53790">
    <property type="entry name" value="Tetrapyrrole methylase"/>
    <property type="match status" value="1"/>
</dbReference>
<dbReference type="InterPro" id="IPR000878">
    <property type="entry name" value="4pyrrol_Mease"/>
</dbReference>
<keyword evidence="5" id="KW-0949">S-adenosyl-L-methionine</keyword>
<dbReference type="Gene3D" id="3.30.950.10">
    <property type="entry name" value="Methyltransferase, Cobalt-precorrin-4 Transmethylase, Domain 2"/>
    <property type="match status" value="1"/>
</dbReference>
<evidence type="ECO:0000259" key="6">
    <source>
        <dbReference type="Pfam" id="PF00590"/>
    </source>
</evidence>
<dbReference type="GO" id="GO:0009236">
    <property type="term" value="P:cobalamin biosynthetic process"/>
    <property type="evidence" value="ECO:0007669"/>
    <property type="project" value="UniProtKB-UniPathway"/>
</dbReference>
<evidence type="ECO:0000313" key="7">
    <source>
        <dbReference type="EMBL" id="GCA67370.1"/>
    </source>
</evidence>
<keyword evidence="2" id="KW-0169">Cobalamin biosynthesis</keyword>
<gene>
    <name evidence="7" type="ORF">KGMB01110_18060</name>
</gene>
<dbReference type="Pfam" id="PF00590">
    <property type="entry name" value="TP_methylase"/>
    <property type="match status" value="1"/>
</dbReference>
<dbReference type="PANTHER" id="PTHR43182">
    <property type="entry name" value="COBALT-PRECORRIN-6B C(15)-METHYLTRANSFERASE (DECARBOXYLATING)"/>
    <property type="match status" value="1"/>
</dbReference>
<dbReference type="NCBIfam" id="TIGR02469">
    <property type="entry name" value="CbiT"/>
    <property type="match status" value="1"/>
</dbReference>
<keyword evidence="3 7" id="KW-0489">Methyltransferase</keyword>
<dbReference type="SUPFAM" id="SSF53335">
    <property type="entry name" value="S-adenosyl-L-methionine-dependent methyltransferases"/>
    <property type="match status" value="1"/>
</dbReference>